<protein>
    <submittedName>
        <fullName evidence="3">Uncharacterized protein</fullName>
    </submittedName>
</protein>
<reference evidence="3 4" key="1">
    <citation type="submission" date="2023-11" db="EMBL/GenBank/DDBJ databases">
        <title>Dfirmibasis_genome.</title>
        <authorList>
            <person name="Edelbroek B."/>
            <person name="Kjellin J."/>
            <person name="Jerlstrom-Hultqvist J."/>
            <person name="Soderbom F."/>
        </authorList>
    </citation>
    <scope>NUCLEOTIDE SEQUENCE [LARGE SCALE GENOMIC DNA]</scope>
    <source>
        <strain evidence="3 4">TNS-C-14</strain>
    </source>
</reference>
<evidence type="ECO:0000313" key="4">
    <source>
        <dbReference type="Proteomes" id="UP001344447"/>
    </source>
</evidence>
<organism evidence="3 4">
    <name type="scientific">Dictyostelium firmibasis</name>
    <dbReference type="NCBI Taxonomy" id="79012"/>
    <lineage>
        <taxon>Eukaryota</taxon>
        <taxon>Amoebozoa</taxon>
        <taxon>Evosea</taxon>
        <taxon>Eumycetozoa</taxon>
        <taxon>Dictyostelia</taxon>
        <taxon>Dictyosteliales</taxon>
        <taxon>Dictyosteliaceae</taxon>
        <taxon>Dictyostelium</taxon>
    </lineage>
</organism>
<dbReference type="Proteomes" id="UP001344447">
    <property type="component" value="Unassembled WGS sequence"/>
</dbReference>
<keyword evidence="4" id="KW-1185">Reference proteome</keyword>
<name>A0AAN7TMG7_9MYCE</name>
<evidence type="ECO:0000313" key="3">
    <source>
        <dbReference type="EMBL" id="KAK5575759.1"/>
    </source>
</evidence>
<proteinExistence type="predicted"/>
<keyword evidence="2" id="KW-1133">Transmembrane helix</keyword>
<dbReference type="EMBL" id="JAVFKY010000005">
    <property type="protein sequence ID" value="KAK5575759.1"/>
    <property type="molecule type" value="Genomic_DNA"/>
</dbReference>
<gene>
    <name evidence="3" type="ORF">RB653_006893</name>
</gene>
<evidence type="ECO:0000256" key="2">
    <source>
        <dbReference type="SAM" id="Phobius"/>
    </source>
</evidence>
<comment type="caution">
    <text evidence="3">The sequence shown here is derived from an EMBL/GenBank/DDBJ whole genome shotgun (WGS) entry which is preliminary data.</text>
</comment>
<keyword evidence="2" id="KW-0472">Membrane</keyword>
<dbReference type="AlphaFoldDB" id="A0AAN7TMG7"/>
<feature type="transmembrane region" description="Helical" evidence="2">
    <location>
        <begin position="150"/>
        <end position="176"/>
    </location>
</feature>
<feature type="region of interest" description="Disordered" evidence="1">
    <location>
        <begin position="1"/>
        <end position="26"/>
    </location>
</feature>
<sequence>MDQSQQNQVVNEGSSSSSSNNNNNNGIKHKKRFQIENAIMGMIFFGLSIFFIVYGIVQIATASGKDDISSRHAWAFTVNGIFCLIVGFHGFFLLFHKKGSAKHHVMLNIILVAQAFILFIIYSALVNHYITRDCGGEFYQNPYCVHDHKVYLGISLAIFWVINIFTLPFSLICSVIHMRSVHHHNVENV</sequence>
<accession>A0AAN7TMG7</accession>
<feature type="transmembrane region" description="Helical" evidence="2">
    <location>
        <begin position="38"/>
        <end position="61"/>
    </location>
</feature>
<feature type="transmembrane region" description="Helical" evidence="2">
    <location>
        <begin position="107"/>
        <end position="130"/>
    </location>
</feature>
<feature type="transmembrane region" description="Helical" evidence="2">
    <location>
        <begin position="73"/>
        <end position="95"/>
    </location>
</feature>
<keyword evidence="2" id="KW-0812">Transmembrane</keyword>
<evidence type="ECO:0000256" key="1">
    <source>
        <dbReference type="SAM" id="MobiDB-lite"/>
    </source>
</evidence>